<protein>
    <submittedName>
        <fullName evidence="1">19252_t:CDS:1</fullName>
    </submittedName>
</protein>
<name>A0A9N9N7E7_9GLOM</name>
<evidence type="ECO:0000313" key="1">
    <source>
        <dbReference type="EMBL" id="CAG8707623.1"/>
    </source>
</evidence>
<sequence length="262" mass="30737">SKINNASNFFQINNILENYNPEPVLGPNHFDDEFADVIKITEHYDNVDTLIYCMDEIEQFISMQFQNAELSDKPTKFAFEIELDPKLLDSVALSQDLETNLLDLKKIKNSFAQLTKILILLLESGSKYYWEEVKRQSEACAAIKRFSCKDKVTININIIQQYAKEAKQWIQRHLNYNLRSSELYRYLIENKLINLIYTKEQLLSSKAYLEWPEIAARRFKILSYFDNNFVYILGFATPLLNQISVEKINKIVVDSTFKTNQE</sequence>
<dbReference type="Proteomes" id="UP000789759">
    <property type="component" value="Unassembled WGS sequence"/>
</dbReference>
<keyword evidence="2" id="KW-1185">Reference proteome</keyword>
<accession>A0A9N9N7E7</accession>
<gene>
    <name evidence="1" type="ORF">CPELLU_LOCUS12162</name>
</gene>
<comment type="caution">
    <text evidence="1">The sequence shown here is derived from an EMBL/GenBank/DDBJ whole genome shotgun (WGS) entry which is preliminary data.</text>
</comment>
<reference evidence="1" key="1">
    <citation type="submission" date="2021-06" db="EMBL/GenBank/DDBJ databases">
        <authorList>
            <person name="Kallberg Y."/>
            <person name="Tangrot J."/>
            <person name="Rosling A."/>
        </authorList>
    </citation>
    <scope>NUCLEOTIDE SEQUENCE</scope>
    <source>
        <strain evidence="1">FL966</strain>
    </source>
</reference>
<organism evidence="1 2">
    <name type="scientific">Cetraspora pellucida</name>
    <dbReference type="NCBI Taxonomy" id="1433469"/>
    <lineage>
        <taxon>Eukaryota</taxon>
        <taxon>Fungi</taxon>
        <taxon>Fungi incertae sedis</taxon>
        <taxon>Mucoromycota</taxon>
        <taxon>Glomeromycotina</taxon>
        <taxon>Glomeromycetes</taxon>
        <taxon>Diversisporales</taxon>
        <taxon>Gigasporaceae</taxon>
        <taxon>Cetraspora</taxon>
    </lineage>
</organism>
<dbReference type="AlphaFoldDB" id="A0A9N9N7E7"/>
<feature type="non-terminal residue" evidence="1">
    <location>
        <position position="262"/>
    </location>
</feature>
<dbReference type="EMBL" id="CAJVQA010011484">
    <property type="protein sequence ID" value="CAG8707623.1"/>
    <property type="molecule type" value="Genomic_DNA"/>
</dbReference>
<dbReference type="OrthoDB" id="2427769at2759"/>
<proteinExistence type="predicted"/>
<evidence type="ECO:0000313" key="2">
    <source>
        <dbReference type="Proteomes" id="UP000789759"/>
    </source>
</evidence>